<dbReference type="PROSITE" id="PS50112">
    <property type="entry name" value="PAS"/>
    <property type="match status" value="2"/>
</dbReference>
<dbReference type="Pfam" id="PF00072">
    <property type="entry name" value="Response_reg"/>
    <property type="match status" value="1"/>
</dbReference>
<evidence type="ECO:0000256" key="9">
    <source>
        <dbReference type="ARBA" id="ARBA00022777"/>
    </source>
</evidence>
<dbReference type="Pfam" id="PF03924">
    <property type="entry name" value="CHASE"/>
    <property type="match status" value="1"/>
</dbReference>
<dbReference type="STRING" id="1414654.BFR47_00280"/>
<dbReference type="RefSeq" id="WP_071471956.1">
    <property type="nucleotide sequence ID" value="NZ_MDKE01000011.1"/>
</dbReference>
<evidence type="ECO:0000256" key="10">
    <source>
        <dbReference type="ARBA" id="ARBA00022840"/>
    </source>
</evidence>
<dbReference type="PROSITE" id="PS50110">
    <property type="entry name" value="RESPONSE_REGULATORY"/>
    <property type="match status" value="1"/>
</dbReference>
<dbReference type="Pfam" id="PF08447">
    <property type="entry name" value="PAS_3"/>
    <property type="match status" value="1"/>
</dbReference>
<accession>A0A1J4QI79</accession>
<evidence type="ECO:0000259" key="20">
    <source>
        <dbReference type="PROSITE" id="PS50109"/>
    </source>
</evidence>
<dbReference type="InterPro" id="IPR008207">
    <property type="entry name" value="Sig_transdc_His_kin_Hpt_dom"/>
</dbReference>
<proteinExistence type="predicted"/>
<dbReference type="SMART" id="SM01079">
    <property type="entry name" value="CHASE"/>
    <property type="match status" value="1"/>
</dbReference>
<dbReference type="InterPro" id="IPR036097">
    <property type="entry name" value="HisK_dim/P_sf"/>
</dbReference>
<dbReference type="PROSITE" id="PS50894">
    <property type="entry name" value="HPT"/>
    <property type="match status" value="1"/>
</dbReference>
<dbReference type="InterPro" id="IPR000014">
    <property type="entry name" value="PAS"/>
</dbReference>
<gene>
    <name evidence="26" type="ORF">BFR47_00280</name>
</gene>
<dbReference type="SMART" id="SM00387">
    <property type="entry name" value="HATPase_c"/>
    <property type="match status" value="1"/>
</dbReference>
<keyword evidence="12" id="KW-0902">Two-component regulatory system</keyword>
<dbReference type="Pfam" id="PF05231">
    <property type="entry name" value="MASE1"/>
    <property type="match status" value="1"/>
</dbReference>
<evidence type="ECO:0000259" key="24">
    <source>
        <dbReference type="PROSITE" id="PS50839"/>
    </source>
</evidence>
<keyword evidence="6" id="KW-0808">Transferase</keyword>
<dbReference type="InterPro" id="IPR003594">
    <property type="entry name" value="HATPase_dom"/>
</dbReference>
<feature type="domain" description="PAS" evidence="22">
    <location>
        <begin position="699"/>
        <end position="736"/>
    </location>
</feature>
<dbReference type="Gene3D" id="1.10.287.130">
    <property type="match status" value="1"/>
</dbReference>
<dbReference type="InterPro" id="IPR035965">
    <property type="entry name" value="PAS-like_dom_sf"/>
</dbReference>
<dbReference type="InterPro" id="IPR001789">
    <property type="entry name" value="Sig_transdc_resp-reg_receiver"/>
</dbReference>
<feature type="modified residue" description="Phosphohistidine" evidence="16">
    <location>
        <position position="1434"/>
    </location>
</feature>
<dbReference type="PROSITE" id="PS50113">
    <property type="entry name" value="PAC"/>
    <property type="match status" value="2"/>
</dbReference>
<dbReference type="PRINTS" id="PR00344">
    <property type="entry name" value="BCTRLSENSOR"/>
</dbReference>
<evidence type="ECO:0000256" key="17">
    <source>
        <dbReference type="PROSITE-ProRule" id="PRU00169"/>
    </source>
</evidence>
<dbReference type="InterPro" id="IPR036890">
    <property type="entry name" value="HATPase_C_sf"/>
</dbReference>
<dbReference type="SMART" id="SM00073">
    <property type="entry name" value="HPT"/>
    <property type="match status" value="1"/>
</dbReference>
<dbReference type="InterPro" id="IPR003661">
    <property type="entry name" value="HisK_dim/P_dom"/>
</dbReference>
<dbReference type="InterPro" id="IPR013655">
    <property type="entry name" value="PAS_fold_3"/>
</dbReference>
<feature type="domain" description="PAS" evidence="22">
    <location>
        <begin position="536"/>
        <end position="610"/>
    </location>
</feature>
<dbReference type="NCBIfam" id="TIGR00229">
    <property type="entry name" value="sensory_box"/>
    <property type="match status" value="2"/>
</dbReference>
<dbReference type="InterPro" id="IPR006189">
    <property type="entry name" value="CHASE_dom"/>
</dbReference>
<dbReference type="EC" id="2.7.13.3" evidence="3"/>
<dbReference type="InterPro" id="IPR005467">
    <property type="entry name" value="His_kinase_dom"/>
</dbReference>
<evidence type="ECO:0000256" key="3">
    <source>
        <dbReference type="ARBA" id="ARBA00012438"/>
    </source>
</evidence>
<comment type="catalytic activity">
    <reaction evidence="1">
        <text>ATP + protein L-histidine = ADP + protein N-phospho-L-histidine.</text>
        <dbReference type="EC" id="2.7.13.3"/>
    </reaction>
</comment>
<keyword evidence="4" id="KW-1003">Cell membrane</keyword>
<dbReference type="InterPro" id="IPR036641">
    <property type="entry name" value="HPT_dom_sf"/>
</dbReference>
<evidence type="ECO:0000259" key="22">
    <source>
        <dbReference type="PROSITE" id="PS50112"/>
    </source>
</evidence>
<dbReference type="GO" id="GO:0005524">
    <property type="term" value="F:ATP binding"/>
    <property type="evidence" value="ECO:0007669"/>
    <property type="project" value="UniProtKB-KW"/>
</dbReference>
<dbReference type="PANTHER" id="PTHR45339">
    <property type="entry name" value="HYBRID SIGNAL TRANSDUCTION HISTIDINE KINASE J"/>
    <property type="match status" value="1"/>
</dbReference>
<evidence type="ECO:0000256" key="5">
    <source>
        <dbReference type="ARBA" id="ARBA00022553"/>
    </source>
</evidence>
<dbReference type="InterPro" id="IPR042240">
    <property type="entry name" value="CHASE_sf"/>
</dbReference>
<evidence type="ECO:0000256" key="13">
    <source>
        <dbReference type="ARBA" id="ARBA00023136"/>
    </source>
</evidence>
<evidence type="ECO:0000256" key="2">
    <source>
        <dbReference type="ARBA" id="ARBA00004651"/>
    </source>
</evidence>
<evidence type="ECO:0000256" key="16">
    <source>
        <dbReference type="PROSITE-ProRule" id="PRU00110"/>
    </source>
</evidence>
<evidence type="ECO:0000256" key="1">
    <source>
        <dbReference type="ARBA" id="ARBA00000085"/>
    </source>
</evidence>
<dbReference type="CDD" id="cd00088">
    <property type="entry name" value="HPT"/>
    <property type="match status" value="1"/>
</dbReference>
<dbReference type="InterPro" id="IPR013656">
    <property type="entry name" value="PAS_4"/>
</dbReference>
<keyword evidence="13 19" id="KW-0472">Membrane</keyword>
<dbReference type="Gene3D" id="3.30.450.20">
    <property type="entry name" value="PAS domain"/>
    <property type="match status" value="2"/>
</dbReference>
<dbReference type="SMART" id="SM00091">
    <property type="entry name" value="PAS"/>
    <property type="match status" value="2"/>
</dbReference>
<dbReference type="Gene3D" id="1.20.120.160">
    <property type="entry name" value="HPT domain"/>
    <property type="match status" value="1"/>
</dbReference>
<dbReference type="PANTHER" id="PTHR45339:SF5">
    <property type="entry name" value="HISTIDINE KINASE"/>
    <property type="match status" value="1"/>
</dbReference>
<dbReference type="CDD" id="cd16922">
    <property type="entry name" value="HATPase_EvgS-ArcB-TorS-like"/>
    <property type="match status" value="1"/>
</dbReference>
<feature type="transmembrane region" description="Helical" evidence="19">
    <location>
        <begin position="7"/>
        <end position="24"/>
    </location>
</feature>
<dbReference type="SUPFAM" id="SSF47384">
    <property type="entry name" value="Homodimeric domain of signal transducing histidine kinase"/>
    <property type="match status" value="1"/>
</dbReference>
<dbReference type="InterPro" id="IPR001610">
    <property type="entry name" value="PAC"/>
</dbReference>
<dbReference type="Proteomes" id="UP000243073">
    <property type="component" value="Unassembled WGS sequence"/>
</dbReference>
<feature type="domain" description="Response regulatory" evidence="21">
    <location>
        <begin position="1241"/>
        <end position="1360"/>
    </location>
</feature>
<feature type="domain" description="PAC" evidence="23">
    <location>
        <begin position="612"/>
        <end position="664"/>
    </location>
</feature>
<evidence type="ECO:0000259" key="25">
    <source>
        <dbReference type="PROSITE" id="PS50894"/>
    </source>
</evidence>
<dbReference type="Pfam" id="PF02518">
    <property type="entry name" value="HATPase_c"/>
    <property type="match status" value="1"/>
</dbReference>
<dbReference type="PROSITE" id="PS50839">
    <property type="entry name" value="CHASE"/>
    <property type="match status" value="1"/>
</dbReference>
<dbReference type="SMART" id="SM00388">
    <property type="entry name" value="HisKA"/>
    <property type="match status" value="1"/>
</dbReference>
<sequence length="1490" mass="166474">MLCYQRAGLLFIGYFLLAEFGMWLAVPPLFVAPIWPATGLALFCLLMWGLRYGLVVWLAAFAAALFHKVVVVGHTLDNATLAIAALTGVGVVLTAVVGARAMALLATDKPGSIAEGRVLRALCLAAPLACTLTATIGIGSMYVWRDVPVEFLAGNWLSWWMSECLGVLMVTPIMLPLAYRQHGGLKSHARKLQLLPLLLIALVVITFHTLGKTEQLEFRQRFASDSELLHEQFERGLFAMSKVANGTAAFINSSEKVDLVEFRRFAQHSLQAQGVEGLAWVPRVLYEQRDDFEAEAERLGLIAFAITENDGRGKLIPAGERADYYPFLFISFRNQHVVASGYDLGSENRDQLNAAIRSGRAVLLERNAFYEKHPDRPDDWRYLLPVYRPGFDPAGANEAARERAFTGFVVGVIYFRDLLAGLTQRIDRLGINFCVTLEDIDGTVPPIILMDTRLPTQLQQEPEWRNHPEFLADKEFKIASWATYPWQPAQSFIMKVFIVAAVVLMLLLTAYVIITAGHNMRIAQRVRRRTQALKKTKQEFADILNNMASYIIELDRGGYIVMVNKALLDVYGHSAAKLTGRHFTQSPWFDELPHEQQALSEDFKAALQGKRVRRDVQLRRQNGEPVALDLNIIPIVGNDSTVDKLIVSAVDITERKTAEEKLENNRELLNRVIEGSELGYWDCNLVTHQQVVKGYYGGMLGYDNERFTDYEEFFRLLHPEDQPRVQQLLERYMHRQSDYFLAEFRLWSADGDWHWIRSRGKVVQYDAAGNPMIISGVHVDIHQEKLMEIELHDSKAQLMALNQSLERQVESRTWELQLLTEQLEYRVAERTKELQQARLAAEQANQSKSYFLATMSHEIRTPLNGVVGMLDVLARTELSRSQHDMLELIHYSAISLTDLINAILEFSKIESGKLDLETQPLSIPAVVEQTCQMLDQQARGQGVELTLFVDPALPGRVLGDSLRIRQVLINLVGNAIKFSSIMQPGKVSVRATLSADGVSSITVRFDVADNGIGIEMAAQSTLFDAFTQADSTTTRRFGGTGLGLAITHHLVQLLGGDISLQSEPGAGTRFTVSLPFELDSTAPETTVGNTVLDGLSCLVIGGNAGIAEDLLCYLEHEHARVQYAADIEAAARMSEQYPPGPCIWIYDATRQQFSIEQLRAAAVSWSEQQVRFVTLERGARRHARQVADDHVMMDANVLKRAAFIDAVAGAAGYVQLPERRYATEKISRSDNKRLPVDDEARILVAEDNLVNQKVIRQQLLLLGYNADIADNGVEALGLWRKKSYDLLITDLSMPVMDGYQLTRLIREEEDENGASPMPIVALSANAFKEEIARCLERGMNDYLSKPMELEKLKSMLERWLPEPQDASAPLAATAADSATGEAVDLGRLKALVGDDESIFHELLTDYLQSLKVNVVSMADAWQEQDIKRLGDMAHTLKSSSRSVGAMVLGDCCDEVELACHGSRSAMTPDLLRALEVEAERVIDFIERTIK</sequence>
<feature type="domain" description="HPt" evidence="25">
    <location>
        <begin position="1395"/>
        <end position="1490"/>
    </location>
</feature>
<dbReference type="FunFam" id="1.10.287.130:FF:000002">
    <property type="entry name" value="Two-component osmosensing histidine kinase"/>
    <property type="match status" value="1"/>
</dbReference>
<organism evidence="26 27">
    <name type="scientific">Oceanisphaera psychrotolerans</name>
    <dbReference type="NCBI Taxonomy" id="1414654"/>
    <lineage>
        <taxon>Bacteria</taxon>
        <taxon>Pseudomonadati</taxon>
        <taxon>Pseudomonadota</taxon>
        <taxon>Gammaproteobacteria</taxon>
        <taxon>Aeromonadales</taxon>
        <taxon>Aeromonadaceae</taxon>
        <taxon>Oceanisphaera</taxon>
    </lineage>
</organism>
<keyword evidence="11 19" id="KW-1133">Transmembrane helix</keyword>
<comment type="subcellular location">
    <subcellularLocation>
        <location evidence="2">Cell membrane</location>
        <topology evidence="2">Multi-pass membrane protein</topology>
    </subcellularLocation>
</comment>
<dbReference type="SUPFAM" id="SSF55874">
    <property type="entry name" value="ATPase domain of HSP90 chaperone/DNA topoisomerase II/histidine kinase"/>
    <property type="match status" value="1"/>
</dbReference>
<evidence type="ECO:0000313" key="27">
    <source>
        <dbReference type="Proteomes" id="UP000243073"/>
    </source>
</evidence>
<dbReference type="Gene3D" id="3.30.565.10">
    <property type="entry name" value="Histidine kinase-like ATPase, C-terminal domain"/>
    <property type="match status" value="1"/>
</dbReference>
<dbReference type="InterPro" id="IPR000700">
    <property type="entry name" value="PAS-assoc_C"/>
</dbReference>
<dbReference type="Gene3D" id="3.30.450.350">
    <property type="entry name" value="CHASE domain"/>
    <property type="match status" value="1"/>
</dbReference>
<keyword evidence="27" id="KW-1185">Reference proteome</keyword>
<dbReference type="Pfam" id="PF08448">
    <property type="entry name" value="PAS_4"/>
    <property type="match status" value="1"/>
</dbReference>
<keyword evidence="18" id="KW-0175">Coiled coil</keyword>
<comment type="caution">
    <text evidence="26">The sequence shown here is derived from an EMBL/GenBank/DDBJ whole genome shotgun (WGS) entry which is preliminary data.</text>
</comment>
<dbReference type="SUPFAM" id="SSF55785">
    <property type="entry name" value="PYP-like sensor domain (PAS domain)"/>
    <property type="match status" value="2"/>
</dbReference>
<dbReference type="SUPFAM" id="SSF52172">
    <property type="entry name" value="CheY-like"/>
    <property type="match status" value="1"/>
</dbReference>
<evidence type="ECO:0000259" key="21">
    <source>
        <dbReference type="PROSITE" id="PS50110"/>
    </source>
</evidence>
<dbReference type="SMART" id="SM00086">
    <property type="entry name" value="PAC"/>
    <property type="match status" value="2"/>
</dbReference>
<evidence type="ECO:0000256" key="18">
    <source>
        <dbReference type="SAM" id="Coils"/>
    </source>
</evidence>
<evidence type="ECO:0000256" key="7">
    <source>
        <dbReference type="ARBA" id="ARBA00022692"/>
    </source>
</evidence>
<evidence type="ECO:0000256" key="4">
    <source>
        <dbReference type="ARBA" id="ARBA00022475"/>
    </source>
</evidence>
<dbReference type="InterPro" id="IPR007895">
    <property type="entry name" value="MASE1"/>
</dbReference>
<dbReference type="SMART" id="SM00448">
    <property type="entry name" value="REC"/>
    <property type="match status" value="1"/>
</dbReference>
<keyword evidence="7 19" id="KW-0812">Transmembrane</keyword>
<feature type="domain" description="Histidine kinase" evidence="20">
    <location>
        <begin position="854"/>
        <end position="1078"/>
    </location>
</feature>
<feature type="transmembrane region" description="Helical" evidence="19">
    <location>
        <begin position="156"/>
        <end position="179"/>
    </location>
</feature>
<dbReference type="CDD" id="cd00130">
    <property type="entry name" value="PAS"/>
    <property type="match status" value="2"/>
</dbReference>
<feature type="transmembrane region" description="Helical" evidence="19">
    <location>
        <begin position="118"/>
        <end position="144"/>
    </location>
</feature>
<keyword evidence="9" id="KW-0418">Kinase</keyword>
<evidence type="ECO:0000256" key="11">
    <source>
        <dbReference type="ARBA" id="ARBA00022989"/>
    </source>
</evidence>
<evidence type="ECO:0000256" key="8">
    <source>
        <dbReference type="ARBA" id="ARBA00022741"/>
    </source>
</evidence>
<feature type="modified residue" description="4-aspartylphosphate" evidence="17">
    <location>
        <position position="1290"/>
    </location>
</feature>
<dbReference type="Gene3D" id="3.40.50.2300">
    <property type="match status" value="1"/>
</dbReference>
<dbReference type="InterPro" id="IPR011006">
    <property type="entry name" value="CheY-like_superfamily"/>
</dbReference>
<feature type="coiled-coil region" evidence="18">
    <location>
        <begin position="802"/>
        <end position="847"/>
    </location>
</feature>
<dbReference type="CDD" id="cd17546">
    <property type="entry name" value="REC_hyHK_CKI1_RcsC-like"/>
    <property type="match status" value="1"/>
</dbReference>
<evidence type="ECO:0000259" key="23">
    <source>
        <dbReference type="PROSITE" id="PS50113"/>
    </source>
</evidence>
<feature type="transmembrane region" description="Helical" evidence="19">
    <location>
        <begin position="191"/>
        <end position="211"/>
    </location>
</feature>
<keyword evidence="8" id="KW-0547">Nucleotide-binding</keyword>
<dbReference type="PROSITE" id="PS50109">
    <property type="entry name" value="HIS_KIN"/>
    <property type="match status" value="1"/>
</dbReference>
<feature type="transmembrane region" description="Helical" evidence="19">
    <location>
        <begin position="82"/>
        <end position="106"/>
    </location>
</feature>
<feature type="domain" description="PAC" evidence="23">
    <location>
        <begin position="740"/>
        <end position="793"/>
    </location>
</feature>
<dbReference type="InterPro" id="IPR004358">
    <property type="entry name" value="Sig_transdc_His_kin-like_C"/>
</dbReference>
<feature type="transmembrane region" description="Helical" evidence="19">
    <location>
        <begin position="55"/>
        <end position="76"/>
    </location>
</feature>
<reference evidence="26 27" key="1">
    <citation type="submission" date="2016-07" db="EMBL/GenBank/DDBJ databases">
        <title>Draft Genome Sequence of Oceanisphaera psychrotolerans, isolated from coastal sediment samples.</title>
        <authorList>
            <person name="Zhuo S."/>
            <person name="Ruan Z."/>
        </authorList>
    </citation>
    <scope>NUCLEOTIDE SEQUENCE [LARGE SCALE GENOMIC DNA]</scope>
    <source>
        <strain evidence="26 27">LAM-WHM-ZC</strain>
    </source>
</reference>
<evidence type="ECO:0000313" key="26">
    <source>
        <dbReference type="EMBL" id="OIN12181.1"/>
    </source>
</evidence>
<evidence type="ECO:0000256" key="14">
    <source>
        <dbReference type="ARBA" id="ARBA00064003"/>
    </source>
</evidence>
<feature type="domain" description="CHASE" evidence="24">
    <location>
        <begin position="253"/>
        <end position="424"/>
    </location>
</feature>
<comment type="subunit">
    <text evidence="14">At low DSF concentrations, interacts with RpfF.</text>
</comment>
<evidence type="ECO:0000256" key="19">
    <source>
        <dbReference type="SAM" id="Phobius"/>
    </source>
</evidence>
<dbReference type="Pfam" id="PF00512">
    <property type="entry name" value="HisKA"/>
    <property type="match status" value="1"/>
</dbReference>
<name>A0A1J4QI79_9GAMM</name>
<dbReference type="CDD" id="cd00082">
    <property type="entry name" value="HisKA"/>
    <property type="match status" value="1"/>
</dbReference>
<evidence type="ECO:0000256" key="15">
    <source>
        <dbReference type="ARBA" id="ARBA00068150"/>
    </source>
</evidence>
<dbReference type="EMBL" id="MDKE01000011">
    <property type="protein sequence ID" value="OIN12181.1"/>
    <property type="molecule type" value="Genomic_DNA"/>
</dbReference>
<keyword evidence="10" id="KW-0067">ATP-binding</keyword>
<dbReference type="GO" id="GO:0005886">
    <property type="term" value="C:plasma membrane"/>
    <property type="evidence" value="ECO:0007669"/>
    <property type="project" value="UniProtKB-SubCell"/>
</dbReference>
<feature type="transmembrane region" description="Helical" evidence="19">
    <location>
        <begin position="492"/>
        <end position="514"/>
    </location>
</feature>
<dbReference type="FunFam" id="3.30.565.10:FF:000010">
    <property type="entry name" value="Sensor histidine kinase RcsC"/>
    <property type="match status" value="1"/>
</dbReference>
<protein>
    <recommendedName>
        <fullName evidence="15">Sensory/regulatory protein RpfC</fullName>
        <ecNumber evidence="3">2.7.13.3</ecNumber>
    </recommendedName>
</protein>
<keyword evidence="5 17" id="KW-0597">Phosphoprotein</keyword>
<evidence type="ECO:0000256" key="12">
    <source>
        <dbReference type="ARBA" id="ARBA00023012"/>
    </source>
</evidence>
<dbReference type="Pfam" id="PF01627">
    <property type="entry name" value="Hpt"/>
    <property type="match status" value="1"/>
</dbReference>
<evidence type="ECO:0000256" key="6">
    <source>
        <dbReference type="ARBA" id="ARBA00022679"/>
    </source>
</evidence>
<dbReference type="SUPFAM" id="SSF47226">
    <property type="entry name" value="Histidine-containing phosphotransfer domain, HPT domain"/>
    <property type="match status" value="1"/>
</dbReference>
<dbReference type="GO" id="GO:0000155">
    <property type="term" value="F:phosphorelay sensor kinase activity"/>
    <property type="evidence" value="ECO:0007669"/>
    <property type="project" value="InterPro"/>
</dbReference>
<dbReference type="OrthoDB" id="9810730at2"/>